<dbReference type="Proteomes" id="UP001491310">
    <property type="component" value="Unassembled WGS sequence"/>
</dbReference>
<feature type="transmembrane region" description="Helical" evidence="10">
    <location>
        <begin position="116"/>
        <end position="140"/>
    </location>
</feature>
<keyword evidence="5 10" id="KW-0808">Transferase</keyword>
<dbReference type="Pfam" id="PF03155">
    <property type="entry name" value="Alg6_Alg8"/>
    <property type="match status" value="1"/>
</dbReference>
<reference evidence="11 12" key="1">
    <citation type="journal article" date="2024" name="Nat. Commun.">
        <title>Phylogenomics reveals the evolutionary origins of lichenization in chlorophyte algae.</title>
        <authorList>
            <person name="Puginier C."/>
            <person name="Libourel C."/>
            <person name="Otte J."/>
            <person name="Skaloud P."/>
            <person name="Haon M."/>
            <person name="Grisel S."/>
            <person name="Petersen M."/>
            <person name="Berrin J.G."/>
            <person name="Delaux P.M."/>
            <person name="Dal Grande F."/>
            <person name="Keller J."/>
        </authorList>
    </citation>
    <scope>NUCLEOTIDE SEQUENCE [LARGE SCALE GENOMIC DNA]</scope>
    <source>
        <strain evidence="11 12">SAG 216-7</strain>
    </source>
</reference>
<accession>A0ABR2YZ00</accession>
<evidence type="ECO:0000256" key="1">
    <source>
        <dbReference type="ARBA" id="ARBA00004477"/>
    </source>
</evidence>
<dbReference type="PANTHER" id="PTHR12413">
    <property type="entry name" value="DOLICHYL GLYCOSYLTRANSFERASE"/>
    <property type="match status" value="1"/>
</dbReference>
<evidence type="ECO:0000256" key="8">
    <source>
        <dbReference type="ARBA" id="ARBA00022989"/>
    </source>
</evidence>
<feature type="transmembrane region" description="Helical" evidence="10">
    <location>
        <begin position="468"/>
        <end position="490"/>
    </location>
</feature>
<dbReference type="InterPro" id="IPR004856">
    <property type="entry name" value="Glyco_trans_ALG6/ALG8"/>
</dbReference>
<comment type="caution">
    <text evidence="11">The sequence shown here is derived from an EMBL/GenBank/DDBJ whole genome shotgun (WGS) entry which is preliminary data.</text>
</comment>
<feature type="transmembrane region" description="Helical" evidence="10">
    <location>
        <begin position="394"/>
        <end position="413"/>
    </location>
</feature>
<sequence length="498" mass="54532">MLVRALGAPVATILIIAVSLLIRFGIGLHPYSGAGLPPRFGDYEAQRHWMEVTVHLPIQDWYTNTTDNNLDYWGLDYPPISAYQSWLYGKAIQRLEPEAIALHTSRGYETPSSKTLMRWSVVASDILVFIPAVLACRHVFFKDATVEQRAWMLFAALLQPAAVLIDHGHFQYNSISLGFAAGAAAVVASGKEVLGSILYCLSLNHKQMSMYYAPAFFAHLLGRCLRRPTLLTQVGAVARLGFVVCATFACIWAPFLVPPSRAIEVLSRLAPLRRGLFEDYVGNFWCATSPLIKWKQLFSQQELVQLCMGATLLTVLPAMAQQIRSPSRKGLLLCMASSAFSFFLFSYQVHEKSILLPLLPVTLLAPDVPALAAWLPAVAAFSMYPLLKKDGLSLAYGALLLFWAAFTLPSQAAPNRTAASGGAQGRGGSMLSYGLPLIFRTSVGLALGIHAAAAVLDPPKRLPFIYDALMTALSFLHFAAAAVYVQLLLWSQDHEKSN</sequence>
<protein>
    <recommendedName>
        <fullName evidence="10">Alpha-1,3-glucosyltransferase</fullName>
        <ecNumber evidence="10">2.4.1.-</ecNumber>
    </recommendedName>
</protein>
<dbReference type="EMBL" id="JALJOT010000003">
    <property type="protein sequence ID" value="KAK9916862.1"/>
    <property type="molecule type" value="Genomic_DNA"/>
</dbReference>
<keyword evidence="7 10" id="KW-0256">Endoplasmic reticulum</keyword>
<name>A0ABR2YZ00_9CHLO</name>
<feature type="transmembrane region" description="Helical" evidence="10">
    <location>
        <begin position="6"/>
        <end position="26"/>
    </location>
</feature>
<organism evidence="11 12">
    <name type="scientific">Coccomyxa subellipsoidea</name>
    <dbReference type="NCBI Taxonomy" id="248742"/>
    <lineage>
        <taxon>Eukaryota</taxon>
        <taxon>Viridiplantae</taxon>
        <taxon>Chlorophyta</taxon>
        <taxon>core chlorophytes</taxon>
        <taxon>Trebouxiophyceae</taxon>
        <taxon>Trebouxiophyceae incertae sedis</taxon>
        <taxon>Coccomyxaceae</taxon>
        <taxon>Coccomyxa</taxon>
    </lineage>
</organism>
<evidence type="ECO:0000256" key="4">
    <source>
        <dbReference type="ARBA" id="ARBA00022676"/>
    </source>
</evidence>
<proteinExistence type="inferred from homology"/>
<feature type="transmembrane region" description="Helical" evidence="10">
    <location>
        <begin position="237"/>
        <end position="257"/>
    </location>
</feature>
<evidence type="ECO:0000256" key="6">
    <source>
        <dbReference type="ARBA" id="ARBA00022692"/>
    </source>
</evidence>
<comment type="subcellular location">
    <subcellularLocation>
        <location evidence="1 10">Endoplasmic reticulum membrane</location>
        <topology evidence="1 10">Multi-pass membrane protein</topology>
    </subcellularLocation>
</comment>
<feature type="transmembrane region" description="Helical" evidence="10">
    <location>
        <begin position="433"/>
        <end position="456"/>
    </location>
</feature>
<feature type="transmembrane region" description="Helical" evidence="10">
    <location>
        <begin position="146"/>
        <end position="165"/>
    </location>
</feature>
<feature type="transmembrane region" description="Helical" evidence="10">
    <location>
        <begin position="331"/>
        <end position="349"/>
    </location>
</feature>
<keyword evidence="8 10" id="KW-1133">Transmembrane helix</keyword>
<comment type="pathway">
    <text evidence="2 10">Protein modification; protein glycosylation.</text>
</comment>
<comment type="similarity">
    <text evidence="3 10">Belongs to the ALG6/ALG8 glucosyltransferase family.</text>
</comment>
<evidence type="ECO:0000256" key="9">
    <source>
        <dbReference type="ARBA" id="ARBA00023136"/>
    </source>
</evidence>
<evidence type="ECO:0000313" key="12">
    <source>
        <dbReference type="Proteomes" id="UP001491310"/>
    </source>
</evidence>
<evidence type="ECO:0000256" key="7">
    <source>
        <dbReference type="ARBA" id="ARBA00022824"/>
    </source>
</evidence>
<evidence type="ECO:0000256" key="3">
    <source>
        <dbReference type="ARBA" id="ARBA00008715"/>
    </source>
</evidence>
<dbReference type="EC" id="2.4.1.-" evidence="10"/>
<keyword evidence="4 10" id="KW-0328">Glycosyltransferase</keyword>
<dbReference type="PANTHER" id="PTHR12413:SF1">
    <property type="entry name" value="DOLICHYL PYROPHOSPHATE MAN9GLCNAC2 ALPHA-1,3-GLUCOSYLTRANSFERASE"/>
    <property type="match status" value="1"/>
</dbReference>
<evidence type="ECO:0000313" key="11">
    <source>
        <dbReference type="EMBL" id="KAK9916862.1"/>
    </source>
</evidence>
<evidence type="ECO:0000256" key="2">
    <source>
        <dbReference type="ARBA" id="ARBA00004922"/>
    </source>
</evidence>
<gene>
    <name evidence="11" type="ORF">WJX75_008090</name>
</gene>
<keyword evidence="6 10" id="KW-0812">Transmembrane</keyword>
<evidence type="ECO:0000256" key="5">
    <source>
        <dbReference type="ARBA" id="ARBA00022679"/>
    </source>
</evidence>
<keyword evidence="9 10" id="KW-0472">Membrane</keyword>
<keyword evidence="12" id="KW-1185">Reference proteome</keyword>
<evidence type="ECO:0000256" key="10">
    <source>
        <dbReference type="RuleBase" id="RU363110"/>
    </source>
</evidence>